<dbReference type="Gene3D" id="3.90.1150.10">
    <property type="entry name" value="Aspartate Aminotransferase, domain 1"/>
    <property type="match status" value="1"/>
</dbReference>
<dbReference type="AlphaFoldDB" id="A0A381PGB8"/>
<evidence type="ECO:0000256" key="3">
    <source>
        <dbReference type="ARBA" id="ARBA00022898"/>
    </source>
</evidence>
<dbReference type="GO" id="GO:0005737">
    <property type="term" value="C:cytoplasm"/>
    <property type="evidence" value="ECO:0007669"/>
    <property type="project" value="InterPro"/>
</dbReference>
<keyword evidence="3" id="KW-0663">Pyridoxal phosphate</keyword>
<evidence type="ECO:0000313" key="4">
    <source>
        <dbReference type="EMBL" id="SUZ66055.1"/>
    </source>
</evidence>
<proteinExistence type="inferred from homology"/>
<dbReference type="PIRSF" id="PIRSF038800">
    <property type="entry name" value="KYNU"/>
    <property type="match status" value="1"/>
</dbReference>
<keyword evidence="1" id="KW-0662">Pyridine nucleotide biosynthesis</keyword>
<evidence type="ECO:0000256" key="2">
    <source>
        <dbReference type="ARBA" id="ARBA00022801"/>
    </source>
</evidence>
<dbReference type="NCBIfam" id="TIGR01814">
    <property type="entry name" value="kynureninase"/>
    <property type="match status" value="1"/>
</dbReference>
<sequence>MSINISTLLESRTACEKADEVDPLRNRREEFHLPQGLIYLDGNSLGPMPKKSLEHLEQAIRNEWAEELVRSWNNAGWWELPQTLGEMIAPVVGAASGQLIVSDSTSLNLYKTVHAALALSQGRNALVSEADSFPTDLYILEGITSTQQNIQRRLVGIDGDSLEELLDDNVAVVTLSHVNYRTGEILPIEELVKKTHEAGALFILDTCHSAGVLPVELDKWGVDFAVGCTYKYLNGGPGSPAFVYVAKRHQQAAVNPLSGWWGHARPFAFEKDFQAAKGILSFQTGTQPILSLRGLQAGLEIAQATDLQMVRKKSLRLTQLFLELVESRFGNYGVTLQSPTDPEKRGSQVALHCSNGFAVIQALIARKIIADFRAPGIMRFGFAPLYLRYTDVWDAAEALTDVLKTEEWREERFLQKHEVT</sequence>
<dbReference type="Gene3D" id="3.40.640.10">
    <property type="entry name" value="Type I PLP-dependent aspartate aminotransferase-like (Major domain)"/>
    <property type="match status" value="1"/>
</dbReference>
<dbReference type="Pfam" id="PF22580">
    <property type="entry name" value="KYNU_C"/>
    <property type="match status" value="1"/>
</dbReference>
<dbReference type="InterPro" id="IPR015421">
    <property type="entry name" value="PyrdxlP-dep_Trfase_major"/>
</dbReference>
<protein>
    <submittedName>
        <fullName evidence="4">Uncharacterized protein</fullName>
    </submittedName>
</protein>
<dbReference type="GO" id="GO:0009435">
    <property type="term" value="P:NAD+ biosynthetic process"/>
    <property type="evidence" value="ECO:0007669"/>
    <property type="project" value="InterPro"/>
</dbReference>
<dbReference type="GO" id="GO:0030170">
    <property type="term" value="F:pyridoxal phosphate binding"/>
    <property type="evidence" value="ECO:0007669"/>
    <property type="project" value="InterPro"/>
</dbReference>
<dbReference type="InterPro" id="IPR015422">
    <property type="entry name" value="PyrdxlP-dep_Trfase_small"/>
</dbReference>
<dbReference type="PANTHER" id="PTHR14084:SF0">
    <property type="entry name" value="KYNURENINASE"/>
    <property type="match status" value="1"/>
</dbReference>
<accession>A0A381PGB8</accession>
<dbReference type="PANTHER" id="PTHR14084">
    <property type="entry name" value="KYNURENINASE"/>
    <property type="match status" value="1"/>
</dbReference>
<dbReference type="InterPro" id="IPR010111">
    <property type="entry name" value="Kynureninase"/>
</dbReference>
<dbReference type="EMBL" id="UINC01000974">
    <property type="protein sequence ID" value="SUZ66055.1"/>
    <property type="molecule type" value="Genomic_DNA"/>
</dbReference>
<dbReference type="GO" id="GO:0019441">
    <property type="term" value="P:L-tryptophan catabolic process to kynurenine"/>
    <property type="evidence" value="ECO:0007669"/>
    <property type="project" value="TreeGrafter"/>
</dbReference>
<dbReference type="SUPFAM" id="SSF53383">
    <property type="entry name" value="PLP-dependent transferases"/>
    <property type="match status" value="1"/>
</dbReference>
<dbReference type="HAMAP" id="MF_01970">
    <property type="entry name" value="Kynureninase"/>
    <property type="match status" value="1"/>
</dbReference>
<name>A0A381PGB8_9ZZZZ</name>
<evidence type="ECO:0000256" key="1">
    <source>
        <dbReference type="ARBA" id="ARBA00022642"/>
    </source>
</evidence>
<dbReference type="GO" id="GO:0030429">
    <property type="term" value="F:kynureninase activity"/>
    <property type="evidence" value="ECO:0007669"/>
    <property type="project" value="InterPro"/>
</dbReference>
<gene>
    <name evidence="4" type="ORF">METZ01_LOCUS18909</name>
</gene>
<dbReference type="GO" id="GO:0043420">
    <property type="term" value="P:anthranilate metabolic process"/>
    <property type="evidence" value="ECO:0007669"/>
    <property type="project" value="TreeGrafter"/>
</dbReference>
<keyword evidence="2" id="KW-0378">Hydrolase</keyword>
<reference evidence="4" key="1">
    <citation type="submission" date="2018-05" db="EMBL/GenBank/DDBJ databases">
        <authorList>
            <person name="Lanie J.A."/>
            <person name="Ng W.-L."/>
            <person name="Kazmierczak K.M."/>
            <person name="Andrzejewski T.M."/>
            <person name="Davidsen T.M."/>
            <person name="Wayne K.J."/>
            <person name="Tettelin H."/>
            <person name="Glass J.I."/>
            <person name="Rusch D."/>
            <person name="Podicherti R."/>
            <person name="Tsui H.-C.T."/>
            <person name="Winkler M.E."/>
        </authorList>
    </citation>
    <scope>NUCLEOTIDE SEQUENCE</scope>
</reference>
<organism evidence="4">
    <name type="scientific">marine metagenome</name>
    <dbReference type="NCBI Taxonomy" id="408172"/>
    <lineage>
        <taxon>unclassified sequences</taxon>
        <taxon>metagenomes</taxon>
        <taxon>ecological metagenomes</taxon>
    </lineage>
</organism>
<dbReference type="InterPro" id="IPR015424">
    <property type="entry name" value="PyrdxlP-dep_Trfase"/>
</dbReference>